<dbReference type="PANTHER" id="PTHR47966:SF47">
    <property type="entry name" value="ENDOPEPTIDASE, PUTATIVE (AFU_ORTHOLOGUE AFUA_3G01220)-RELATED"/>
    <property type="match status" value="1"/>
</dbReference>
<proteinExistence type="inferred from homology"/>
<protein>
    <submittedName>
        <fullName evidence="8">Acid protease</fullName>
    </submittedName>
</protein>
<keyword evidence="8" id="KW-0645">Protease</keyword>
<dbReference type="InterPro" id="IPR033121">
    <property type="entry name" value="PEPTIDASE_A1"/>
</dbReference>
<organism evidence="8 9">
    <name type="scientific">Aspergillus ibericus CBS 121593</name>
    <dbReference type="NCBI Taxonomy" id="1448316"/>
    <lineage>
        <taxon>Eukaryota</taxon>
        <taxon>Fungi</taxon>
        <taxon>Dikarya</taxon>
        <taxon>Ascomycota</taxon>
        <taxon>Pezizomycotina</taxon>
        <taxon>Eurotiomycetes</taxon>
        <taxon>Eurotiomycetidae</taxon>
        <taxon>Eurotiales</taxon>
        <taxon>Aspergillaceae</taxon>
        <taxon>Aspergillus</taxon>
        <taxon>Aspergillus subgen. Circumdati</taxon>
    </lineage>
</organism>
<dbReference type="InterPro" id="IPR001461">
    <property type="entry name" value="Aspartic_peptidase_A1"/>
</dbReference>
<dbReference type="InterPro" id="IPR034164">
    <property type="entry name" value="Pepsin-like_dom"/>
</dbReference>
<evidence type="ECO:0000256" key="2">
    <source>
        <dbReference type="ARBA" id="ARBA00022750"/>
    </source>
</evidence>
<evidence type="ECO:0000256" key="3">
    <source>
        <dbReference type="ARBA" id="ARBA00022801"/>
    </source>
</evidence>
<evidence type="ECO:0000259" key="7">
    <source>
        <dbReference type="PROSITE" id="PS51767"/>
    </source>
</evidence>
<comment type="similarity">
    <text evidence="1">Belongs to the peptidase A1 family.</text>
</comment>
<keyword evidence="6" id="KW-0732">Signal</keyword>
<evidence type="ECO:0000313" key="8">
    <source>
        <dbReference type="EMBL" id="RAL00010.1"/>
    </source>
</evidence>
<evidence type="ECO:0000256" key="6">
    <source>
        <dbReference type="SAM" id="SignalP"/>
    </source>
</evidence>
<reference evidence="8 9" key="1">
    <citation type="submission" date="2018-02" db="EMBL/GenBank/DDBJ databases">
        <title>The genomes of Aspergillus section Nigri reveals drivers in fungal speciation.</title>
        <authorList>
            <consortium name="DOE Joint Genome Institute"/>
            <person name="Vesth T.C."/>
            <person name="Nybo J."/>
            <person name="Theobald S."/>
            <person name="Brandl J."/>
            <person name="Frisvad J.C."/>
            <person name="Nielsen K.F."/>
            <person name="Lyhne E.K."/>
            <person name="Kogle M.E."/>
            <person name="Kuo A."/>
            <person name="Riley R."/>
            <person name="Clum A."/>
            <person name="Nolan M."/>
            <person name="Lipzen A."/>
            <person name="Salamov A."/>
            <person name="Henrissat B."/>
            <person name="Wiebenga A."/>
            <person name="De vries R.P."/>
            <person name="Grigoriev I.V."/>
            <person name="Mortensen U.H."/>
            <person name="Andersen M.R."/>
            <person name="Baker S.E."/>
        </authorList>
    </citation>
    <scope>NUCLEOTIDE SEQUENCE [LARGE SCALE GENOMIC DNA]</scope>
    <source>
        <strain evidence="8 9">CBS 121593</strain>
    </source>
</reference>
<dbReference type="InterPro" id="IPR001969">
    <property type="entry name" value="Aspartic_peptidase_AS"/>
</dbReference>
<dbReference type="GO" id="GO:0000324">
    <property type="term" value="C:fungal-type vacuole"/>
    <property type="evidence" value="ECO:0007669"/>
    <property type="project" value="TreeGrafter"/>
</dbReference>
<evidence type="ECO:0000313" key="9">
    <source>
        <dbReference type="Proteomes" id="UP000249402"/>
    </source>
</evidence>
<feature type="active site" evidence="4">
    <location>
        <position position="298"/>
    </location>
</feature>
<feature type="active site" evidence="4">
    <location>
        <position position="68"/>
    </location>
</feature>
<dbReference type="RefSeq" id="XP_025574337.1">
    <property type="nucleotide sequence ID" value="XM_025724354.1"/>
</dbReference>
<dbReference type="Proteomes" id="UP000249402">
    <property type="component" value="Unassembled WGS sequence"/>
</dbReference>
<dbReference type="CDD" id="cd05471">
    <property type="entry name" value="pepsin_like"/>
    <property type="match status" value="1"/>
</dbReference>
<accession>A0A395GXD3</accession>
<dbReference type="SUPFAM" id="SSF50630">
    <property type="entry name" value="Acid proteases"/>
    <property type="match status" value="1"/>
</dbReference>
<feature type="chain" id="PRO_5017232379" evidence="6">
    <location>
        <begin position="19"/>
        <end position="774"/>
    </location>
</feature>
<sequence>MQLLHLSSILPLLALTSALTIPLNRRSAGPSHPNSFTHSAPLLSTQYGTVFDIDVTIATNQTFRLLVDTGSSDTYVMRDHFACINATSNLVIPQADCLYASSTYTISPTYQQIPNETFGVKYGNGLASGVMAYENITIGGVDVRAILGIADVSNPMGDGYNSGVFGLGYPSLTSAHPGNFTANTSYWTNRAVYNPVFNTMYAQGLVEPWFSIALAHTPPQASGPEFGGYLGLGELPPVPHSEEFSVAPVEIMDNIPLWFTSGKRARSYWALTVAGTRYGYENACPMQANDTAFQAFLDTGNEFSYLPAAVVNPVNALFSPPAVYNKDLGVSLVDCDAQAPAFGVVIGNQTFYHRGKDLIYNTGEGYCASILVASETVALDGMVLNILGMSFMKNVVSVFDFGANEMRSNNDLSGEHEMKFYPTPEEQNGGVTHIDDQPCDLNSTKLAVSGSDWGEMHLKALRVVLLDGLPMPRLFPSEFIPAETHGALDLLKPDEDCLKEFSVWESQFRKNPFCVLFGLIAEVMATRPANVPGTPGYTRNPSPGSGLSSSSNEGKQEEPSRQMFTPLLRNLTGSGYPSIQYQGQAYSLQMNTESRAVSISLGTETKCLAYNDGGIYLTRQGHYTGSDRYGTIPLMSLEVHLWLPNVVTPEVFAGQQGKQKGIRQTSWLRKWPQLLGQAMEHAAQLDGWRDQEAFVLTIHGTHLKLAAAHFTAECLRHANSPVMPGSETLWVRRSEPYDLKSQRGRAGALQLCIGVYEHLRSGRAEIGLLQKIFE</sequence>
<dbReference type="GeneID" id="37229219"/>
<feature type="compositionally biased region" description="Low complexity" evidence="5">
    <location>
        <begin position="541"/>
        <end position="551"/>
    </location>
</feature>
<dbReference type="Pfam" id="PF00026">
    <property type="entry name" value="Asp"/>
    <property type="match status" value="1"/>
</dbReference>
<gene>
    <name evidence="8" type="ORF">BO80DRAFT_502911</name>
</gene>
<keyword evidence="2" id="KW-0064">Aspartyl protease</keyword>
<feature type="signal peptide" evidence="6">
    <location>
        <begin position="1"/>
        <end position="18"/>
    </location>
</feature>
<dbReference type="InterPro" id="IPR021109">
    <property type="entry name" value="Peptidase_aspartic_dom_sf"/>
</dbReference>
<name>A0A395GXD3_9EURO</name>
<evidence type="ECO:0000256" key="1">
    <source>
        <dbReference type="ARBA" id="ARBA00007447"/>
    </source>
</evidence>
<keyword evidence="3" id="KW-0378">Hydrolase</keyword>
<keyword evidence="9" id="KW-1185">Reference proteome</keyword>
<dbReference type="EMBL" id="KZ824443">
    <property type="protein sequence ID" value="RAL00010.1"/>
    <property type="molecule type" value="Genomic_DNA"/>
</dbReference>
<feature type="region of interest" description="Disordered" evidence="5">
    <location>
        <begin position="531"/>
        <end position="561"/>
    </location>
</feature>
<dbReference type="Gene3D" id="2.40.70.10">
    <property type="entry name" value="Acid Proteases"/>
    <property type="match status" value="2"/>
</dbReference>
<feature type="domain" description="Peptidase A1" evidence="7">
    <location>
        <begin position="51"/>
        <end position="409"/>
    </location>
</feature>
<evidence type="ECO:0000256" key="4">
    <source>
        <dbReference type="PIRSR" id="PIRSR601461-1"/>
    </source>
</evidence>
<dbReference type="VEuPathDB" id="FungiDB:BO80DRAFT_502911"/>
<dbReference type="OrthoDB" id="15189at2759"/>
<evidence type="ECO:0000256" key="5">
    <source>
        <dbReference type="SAM" id="MobiDB-lite"/>
    </source>
</evidence>
<dbReference type="AlphaFoldDB" id="A0A395GXD3"/>
<dbReference type="GO" id="GO:0006508">
    <property type="term" value="P:proteolysis"/>
    <property type="evidence" value="ECO:0007669"/>
    <property type="project" value="UniProtKB-KW"/>
</dbReference>
<dbReference type="STRING" id="1448316.A0A395GXD3"/>
<dbReference type="PROSITE" id="PS51767">
    <property type="entry name" value="PEPTIDASE_A1"/>
    <property type="match status" value="1"/>
</dbReference>
<dbReference type="PANTHER" id="PTHR47966">
    <property type="entry name" value="BETA-SITE APP-CLEAVING ENZYME, ISOFORM A-RELATED"/>
    <property type="match status" value="1"/>
</dbReference>
<dbReference type="PROSITE" id="PS00141">
    <property type="entry name" value="ASP_PROTEASE"/>
    <property type="match status" value="1"/>
</dbReference>
<dbReference type="GO" id="GO:0004190">
    <property type="term" value="F:aspartic-type endopeptidase activity"/>
    <property type="evidence" value="ECO:0007669"/>
    <property type="project" value="UniProtKB-KW"/>
</dbReference>